<name>A0AAV4X4P7_9ARAC</name>
<dbReference type="EMBL" id="BPLQ01015526">
    <property type="protein sequence ID" value="GIY88744.1"/>
    <property type="molecule type" value="Genomic_DNA"/>
</dbReference>
<feature type="region of interest" description="Disordered" evidence="1">
    <location>
        <begin position="104"/>
        <end position="157"/>
    </location>
</feature>
<proteinExistence type="predicted"/>
<evidence type="ECO:0000313" key="2">
    <source>
        <dbReference type="EMBL" id="GIY88744.1"/>
    </source>
</evidence>
<evidence type="ECO:0000256" key="1">
    <source>
        <dbReference type="SAM" id="MobiDB-lite"/>
    </source>
</evidence>
<comment type="caution">
    <text evidence="2">The sequence shown here is derived from an EMBL/GenBank/DDBJ whole genome shotgun (WGS) entry which is preliminary data.</text>
</comment>
<feature type="compositionally biased region" description="Basic and acidic residues" evidence="1">
    <location>
        <begin position="106"/>
        <end position="122"/>
    </location>
</feature>
<organism evidence="2 3">
    <name type="scientific">Caerostris darwini</name>
    <dbReference type="NCBI Taxonomy" id="1538125"/>
    <lineage>
        <taxon>Eukaryota</taxon>
        <taxon>Metazoa</taxon>
        <taxon>Ecdysozoa</taxon>
        <taxon>Arthropoda</taxon>
        <taxon>Chelicerata</taxon>
        <taxon>Arachnida</taxon>
        <taxon>Araneae</taxon>
        <taxon>Araneomorphae</taxon>
        <taxon>Entelegynae</taxon>
        <taxon>Araneoidea</taxon>
        <taxon>Araneidae</taxon>
        <taxon>Caerostris</taxon>
    </lineage>
</organism>
<evidence type="ECO:0000313" key="3">
    <source>
        <dbReference type="Proteomes" id="UP001054837"/>
    </source>
</evidence>
<gene>
    <name evidence="2" type="ORF">CDAR_438411</name>
</gene>
<protein>
    <submittedName>
        <fullName evidence="2">Uncharacterized protein</fullName>
    </submittedName>
</protein>
<dbReference type="Proteomes" id="UP001054837">
    <property type="component" value="Unassembled WGS sequence"/>
</dbReference>
<keyword evidence="3" id="KW-1185">Reference proteome</keyword>
<reference evidence="2 3" key="1">
    <citation type="submission" date="2021-06" db="EMBL/GenBank/DDBJ databases">
        <title>Caerostris darwini draft genome.</title>
        <authorList>
            <person name="Kono N."/>
            <person name="Arakawa K."/>
        </authorList>
    </citation>
    <scope>NUCLEOTIDE SEQUENCE [LARGE SCALE GENOMIC DNA]</scope>
</reference>
<feature type="compositionally biased region" description="Polar residues" evidence="1">
    <location>
        <begin position="127"/>
        <end position="145"/>
    </location>
</feature>
<sequence>MRDSYFRSLEISTTISFQNTSQSENNFFWRGRTLIGAQKKHLYSEVKEIVKTQAQFIASFFETTFTAPCKSTAPNPPTNLSDVPACRKQRIFVGYSRGCRTQVAKTSDKAPNRATLRHEPSSRQRRCGNNTGAETGAPTTGQLPSQPAVRDHVTRGGGGKAVVKFRTYEINTTLQNQKNNQLGSY</sequence>
<dbReference type="AlphaFoldDB" id="A0AAV4X4P7"/>
<accession>A0AAV4X4P7</accession>